<evidence type="ECO:0000313" key="1">
    <source>
        <dbReference type="EMBL" id="RRD05348.1"/>
    </source>
</evidence>
<comment type="caution">
    <text evidence="1">The sequence shown here is derived from an EMBL/GenBank/DDBJ whole genome shotgun (WGS) entry which is preliminary data.</text>
</comment>
<proteinExistence type="predicted"/>
<organism evidence="1 2">
    <name type="scientific">Arachnia propionica</name>
    <dbReference type="NCBI Taxonomy" id="1750"/>
    <lineage>
        <taxon>Bacteria</taxon>
        <taxon>Bacillati</taxon>
        <taxon>Actinomycetota</taxon>
        <taxon>Actinomycetes</taxon>
        <taxon>Propionibacteriales</taxon>
        <taxon>Propionibacteriaceae</taxon>
        <taxon>Arachnia</taxon>
    </lineage>
</organism>
<dbReference type="EMBL" id="RQZG01000006">
    <property type="protein sequence ID" value="RRD05348.1"/>
    <property type="molecule type" value="Genomic_DNA"/>
</dbReference>
<accession>A0A3P1T7W2</accession>
<gene>
    <name evidence="1" type="ORF">EII34_06335</name>
</gene>
<dbReference type="RefSeq" id="WP_124844074.1">
    <property type="nucleotide sequence ID" value="NZ_RQZG01000006.1"/>
</dbReference>
<reference evidence="1 2" key="1">
    <citation type="submission" date="2018-11" db="EMBL/GenBank/DDBJ databases">
        <title>Genomes From Bacteria Associated with the Canine Oral Cavity: a Test Case for Automated Genome-Based Taxonomic Assignment.</title>
        <authorList>
            <person name="Coil D.A."/>
            <person name="Jospin G."/>
            <person name="Darling A.E."/>
            <person name="Wallis C."/>
            <person name="Davis I.J."/>
            <person name="Harris S."/>
            <person name="Eisen J.A."/>
            <person name="Holcombe L.J."/>
            <person name="O'Flynn C."/>
        </authorList>
    </citation>
    <scope>NUCLEOTIDE SEQUENCE [LARGE SCALE GENOMIC DNA]</scope>
    <source>
        <strain evidence="1 2">OH887_COT-365</strain>
    </source>
</reference>
<protein>
    <submittedName>
        <fullName evidence="1">Uncharacterized protein</fullName>
    </submittedName>
</protein>
<sequence>MTELYVPPGDLGRLAAALHVSVDELGKVDQIATPSPEAVMPGGEAGRLLRDRCALFEVRVRSIARRLEWMADDIAEADARFQQADVLVEEELREAGLRPTIPMPGLPPSSLL</sequence>
<evidence type="ECO:0000313" key="2">
    <source>
        <dbReference type="Proteomes" id="UP000280819"/>
    </source>
</evidence>
<dbReference type="AlphaFoldDB" id="A0A3P1T7W2"/>
<dbReference type="Proteomes" id="UP000280819">
    <property type="component" value="Unassembled WGS sequence"/>
</dbReference>
<name>A0A3P1T7W2_9ACTN</name>
<dbReference type="OrthoDB" id="4528595at2"/>